<dbReference type="InterPro" id="IPR036188">
    <property type="entry name" value="FAD/NAD-bd_sf"/>
</dbReference>
<keyword evidence="3" id="KW-1185">Reference proteome</keyword>
<sequence length="349" mass="39191">MQAKKQMQWAVVGAGPAGIAAVGKLLDNGIAPENLLWIDPHFHVGDLGGLWKNVSSNTTVALFTNFLRSTNSFSYHEAPNQFPINHLPLDETCLLNEVVQPLQWISDKLRQQVVSVEGRVNRMDLVERVWNLSTDTHSFKAQNVILATGSVPSTLSYPGVDVIPFETAIDKERLSHIINNNGTYAVFGSSHSAIIIVRHLVELGVKKVINFYRSPCRYAINMGDWILFDNTGLKGQTAAWAREHIDGRLPANLLRYNTHEDHITRYLPECDKVIYAVGFQRRNTLIIGDYEHADYNPHVGIIGPGLFGFGIAYPELKTDPAGNEELQVGLWKFMVYLNRVLPIWLKYST</sequence>
<dbReference type="PANTHER" id="PTHR38688">
    <property type="entry name" value="PYR_REDOX_2 DOMAIN-CONTAINING PROTEIN"/>
    <property type="match status" value="1"/>
</dbReference>
<reference evidence="2 3" key="1">
    <citation type="submission" date="2020-12" db="EMBL/GenBank/DDBJ databases">
        <title>WGS of Legionella: environmental sample.</title>
        <authorList>
            <person name="Cristino S."/>
            <person name="Girolamini L."/>
            <person name="Salaris S."/>
            <person name="Pascale M.R."/>
            <person name="Mazzotta M."/>
            <person name="Orsini M."/>
            <person name="Grottola A."/>
        </authorList>
    </citation>
    <scope>NUCLEOTIDE SEQUENCE [LARGE SCALE GENOMIC DNA]</scope>
    <source>
        <strain evidence="2 3">30cs62</strain>
    </source>
</reference>
<dbReference type="Pfam" id="PF07992">
    <property type="entry name" value="Pyr_redox_2"/>
    <property type="match status" value="1"/>
</dbReference>
<evidence type="ECO:0000259" key="1">
    <source>
        <dbReference type="Pfam" id="PF07992"/>
    </source>
</evidence>
<dbReference type="InterPro" id="IPR023753">
    <property type="entry name" value="FAD/NAD-binding_dom"/>
</dbReference>
<organism evidence="2 3">
    <name type="scientific">Legionella bononiensis</name>
    <dbReference type="NCBI Taxonomy" id="2793102"/>
    <lineage>
        <taxon>Bacteria</taxon>
        <taxon>Pseudomonadati</taxon>
        <taxon>Pseudomonadota</taxon>
        <taxon>Gammaproteobacteria</taxon>
        <taxon>Legionellales</taxon>
        <taxon>Legionellaceae</taxon>
        <taxon>Legionella</taxon>
    </lineage>
</organism>
<dbReference type="EMBL" id="JADWVN010000013">
    <property type="protein sequence ID" value="MBL7526401.1"/>
    <property type="molecule type" value="Genomic_DNA"/>
</dbReference>
<dbReference type="SUPFAM" id="SSF51905">
    <property type="entry name" value="FAD/NAD(P)-binding domain"/>
    <property type="match status" value="1"/>
</dbReference>
<evidence type="ECO:0000313" key="3">
    <source>
        <dbReference type="Proteomes" id="UP000809910"/>
    </source>
</evidence>
<dbReference type="InterPro" id="IPR053275">
    <property type="entry name" value="Agnestin_monoxygenase"/>
</dbReference>
<dbReference type="RefSeq" id="WP_203110413.1">
    <property type="nucleotide sequence ID" value="NZ_JADOBG010000015.1"/>
</dbReference>
<name>A0ABS1WAL8_9GAMM</name>
<feature type="domain" description="FAD/NAD(P)-binding" evidence="1">
    <location>
        <begin position="8"/>
        <end position="282"/>
    </location>
</feature>
<accession>A0ABS1WAL8</accession>
<dbReference type="PANTHER" id="PTHR38688:SF1">
    <property type="entry name" value="FAD_NAD(P)-BINDING DOMAIN-CONTAINING PROTEIN"/>
    <property type="match status" value="1"/>
</dbReference>
<dbReference type="PRINTS" id="PR00411">
    <property type="entry name" value="PNDRDTASEI"/>
</dbReference>
<dbReference type="Proteomes" id="UP000809910">
    <property type="component" value="Unassembled WGS sequence"/>
</dbReference>
<comment type="caution">
    <text evidence="2">The sequence shown here is derived from an EMBL/GenBank/DDBJ whole genome shotgun (WGS) entry which is preliminary data.</text>
</comment>
<dbReference type="PRINTS" id="PR00368">
    <property type="entry name" value="FADPNR"/>
</dbReference>
<proteinExistence type="predicted"/>
<gene>
    <name evidence="2" type="ORF">I5282_07425</name>
</gene>
<protein>
    <submittedName>
        <fullName evidence="2">FAD-dependent oxidoreductase</fullName>
    </submittedName>
</protein>
<dbReference type="Gene3D" id="3.50.50.60">
    <property type="entry name" value="FAD/NAD(P)-binding domain"/>
    <property type="match status" value="1"/>
</dbReference>
<evidence type="ECO:0000313" key="2">
    <source>
        <dbReference type="EMBL" id="MBL7526401.1"/>
    </source>
</evidence>